<feature type="compositionally biased region" description="Low complexity" evidence="10">
    <location>
        <begin position="19"/>
        <end position="28"/>
    </location>
</feature>
<evidence type="ECO:0000256" key="4">
    <source>
        <dbReference type="ARBA" id="ARBA00022763"/>
    </source>
</evidence>
<feature type="compositionally biased region" description="Low complexity" evidence="10">
    <location>
        <begin position="725"/>
        <end position="742"/>
    </location>
</feature>
<feature type="compositionally biased region" description="Basic residues" evidence="10">
    <location>
        <begin position="357"/>
        <end position="372"/>
    </location>
</feature>
<evidence type="ECO:0000256" key="1">
    <source>
        <dbReference type="ARBA" id="ARBA00004123"/>
    </source>
</evidence>
<gene>
    <name evidence="9" type="primary">SLX4</name>
    <name evidence="11" type="ORF">DCS_04492</name>
</gene>
<dbReference type="InterPro" id="IPR017956">
    <property type="entry name" value="AT_hook_DNA-bd_motif"/>
</dbReference>
<dbReference type="GO" id="GO:0006281">
    <property type="term" value="P:DNA repair"/>
    <property type="evidence" value="ECO:0007669"/>
    <property type="project" value="UniProtKB-UniRule"/>
</dbReference>
<evidence type="ECO:0000256" key="2">
    <source>
        <dbReference type="ARBA" id="ARBA00006661"/>
    </source>
</evidence>
<evidence type="ECO:0000256" key="3">
    <source>
        <dbReference type="ARBA" id="ARBA00022553"/>
    </source>
</evidence>
<dbReference type="CDD" id="cd22999">
    <property type="entry name" value="SAP_SLX4"/>
    <property type="match status" value="1"/>
</dbReference>
<dbReference type="GO" id="GO:0006310">
    <property type="term" value="P:DNA recombination"/>
    <property type="evidence" value="ECO:0007669"/>
    <property type="project" value="UniProtKB-UniRule"/>
</dbReference>
<dbReference type="GO" id="GO:0017108">
    <property type="term" value="F:5'-flap endonuclease activity"/>
    <property type="evidence" value="ECO:0007669"/>
    <property type="project" value="InterPro"/>
</dbReference>
<feature type="compositionally biased region" description="Polar residues" evidence="10">
    <location>
        <begin position="117"/>
        <end position="126"/>
    </location>
</feature>
<feature type="region of interest" description="Disordered" evidence="10">
    <location>
        <begin position="399"/>
        <end position="418"/>
    </location>
</feature>
<dbReference type="PRINTS" id="PR00929">
    <property type="entry name" value="ATHOOK"/>
</dbReference>
<keyword evidence="12" id="KW-1185">Reference proteome</keyword>
<comment type="function">
    <text evidence="9">Regulatory subunit of the SLX1-SLX4 structure-specific endonuclease that resolves DNA secondary structures generated during DNA repair and recombination. Has endonuclease activity towards branched DNA substrates, introducing single-strand cuts in duplex DNA close to junctions with ss-DNA.</text>
</comment>
<name>A0A151GKE6_DRECN</name>
<feature type="region of interest" description="Disordered" evidence="10">
    <location>
        <begin position="714"/>
        <end position="797"/>
    </location>
</feature>
<feature type="region of interest" description="Disordered" evidence="10">
    <location>
        <begin position="94"/>
        <end position="250"/>
    </location>
</feature>
<dbReference type="AlphaFoldDB" id="A0A151GKE6"/>
<proteinExistence type="inferred from homology"/>
<organism evidence="11 12">
    <name type="scientific">Drechmeria coniospora</name>
    <name type="common">Nematophagous fungus</name>
    <name type="synonym">Meria coniospora</name>
    <dbReference type="NCBI Taxonomy" id="98403"/>
    <lineage>
        <taxon>Eukaryota</taxon>
        <taxon>Fungi</taxon>
        <taxon>Dikarya</taxon>
        <taxon>Ascomycota</taxon>
        <taxon>Pezizomycotina</taxon>
        <taxon>Sordariomycetes</taxon>
        <taxon>Hypocreomycetidae</taxon>
        <taxon>Hypocreales</taxon>
        <taxon>Ophiocordycipitaceae</taxon>
        <taxon>Drechmeria</taxon>
    </lineage>
</organism>
<comment type="subcellular location">
    <subcellularLocation>
        <location evidence="1 9">Nucleus</location>
    </subcellularLocation>
</comment>
<dbReference type="InterPro" id="IPR018574">
    <property type="entry name" value="Structure-sp_endonuc_su_Slx4"/>
</dbReference>
<reference evidence="11 12" key="1">
    <citation type="journal article" date="2016" name="Sci. Rep.">
        <title>Insights into Adaptations to a Near-Obligate Nematode Endoparasitic Lifestyle from the Finished Genome of Drechmeria coniospora.</title>
        <authorList>
            <person name="Zhang L."/>
            <person name="Zhou Z."/>
            <person name="Guo Q."/>
            <person name="Fokkens L."/>
            <person name="Miskei M."/>
            <person name="Pocsi I."/>
            <person name="Zhang W."/>
            <person name="Chen M."/>
            <person name="Wang L."/>
            <person name="Sun Y."/>
            <person name="Donzelli B.G."/>
            <person name="Gibson D.M."/>
            <person name="Nelson D.R."/>
            <person name="Luo J.G."/>
            <person name="Rep M."/>
            <person name="Liu H."/>
            <person name="Yang S."/>
            <person name="Wang J."/>
            <person name="Krasnoff S.B."/>
            <person name="Xu Y."/>
            <person name="Molnar I."/>
            <person name="Lin M."/>
        </authorList>
    </citation>
    <scope>NUCLEOTIDE SEQUENCE [LARGE SCALE GENOMIC DNA]</scope>
    <source>
        <strain evidence="11 12">ARSEF 6962</strain>
    </source>
</reference>
<comment type="similarity">
    <text evidence="2 9">Belongs to the SLX4 family.</text>
</comment>
<keyword evidence="5 9" id="KW-0233">DNA recombination</keyword>
<comment type="PTM">
    <text evidence="9">Phosphorylated in response to DNA damage.</text>
</comment>
<evidence type="ECO:0000256" key="5">
    <source>
        <dbReference type="ARBA" id="ARBA00023172"/>
    </source>
</evidence>
<feature type="compositionally biased region" description="Basic and acidic residues" evidence="10">
    <location>
        <begin position="143"/>
        <end position="170"/>
    </location>
</feature>
<dbReference type="GO" id="GO:0033557">
    <property type="term" value="C:Slx1-Slx4 complex"/>
    <property type="evidence" value="ECO:0007669"/>
    <property type="project" value="UniProtKB-UniRule"/>
</dbReference>
<evidence type="ECO:0000256" key="6">
    <source>
        <dbReference type="ARBA" id="ARBA00023204"/>
    </source>
</evidence>
<comment type="subunit">
    <text evidence="9">Forms a heterodimer with SLX1.</text>
</comment>
<dbReference type="GO" id="GO:0006260">
    <property type="term" value="P:DNA replication"/>
    <property type="evidence" value="ECO:0007669"/>
    <property type="project" value="InterPro"/>
</dbReference>
<feature type="region of interest" description="Disordered" evidence="10">
    <location>
        <begin position="336"/>
        <end position="379"/>
    </location>
</feature>
<evidence type="ECO:0000256" key="7">
    <source>
        <dbReference type="ARBA" id="ARBA00023242"/>
    </source>
</evidence>
<dbReference type="InterPro" id="IPR027784">
    <property type="entry name" value="Slx4_ascomycetes"/>
</dbReference>
<comment type="caution">
    <text evidence="11">The sequence shown here is derived from an EMBL/GenBank/DDBJ whole genome shotgun (WGS) entry which is preliminary data.</text>
</comment>
<dbReference type="Pfam" id="PF09494">
    <property type="entry name" value="Slx4"/>
    <property type="match status" value="1"/>
</dbReference>
<feature type="compositionally biased region" description="Low complexity" evidence="10">
    <location>
        <begin position="182"/>
        <end position="209"/>
    </location>
</feature>
<keyword evidence="3 9" id="KW-0597">Phosphoprotein</keyword>
<feature type="compositionally biased region" description="Polar residues" evidence="10">
    <location>
        <begin position="714"/>
        <end position="724"/>
    </location>
</feature>
<dbReference type="GO" id="GO:0003677">
    <property type="term" value="F:DNA binding"/>
    <property type="evidence" value="ECO:0007669"/>
    <property type="project" value="InterPro"/>
</dbReference>
<dbReference type="InParanoid" id="A0A151GKE6"/>
<keyword evidence="7 9" id="KW-0539">Nucleus</keyword>
<evidence type="ECO:0000256" key="9">
    <source>
        <dbReference type="HAMAP-Rule" id="MF_03110"/>
    </source>
</evidence>
<keyword evidence="4 9" id="KW-0227">DNA damage</keyword>
<evidence type="ECO:0000313" key="11">
    <source>
        <dbReference type="EMBL" id="KYK57482.1"/>
    </source>
</evidence>
<feature type="region of interest" description="Disordered" evidence="10">
    <location>
        <begin position="1"/>
        <end position="48"/>
    </location>
</feature>
<dbReference type="HAMAP" id="MF_03110">
    <property type="entry name" value="Endonuc_su_Slx4"/>
    <property type="match status" value="1"/>
</dbReference>
<dbReference type="STRING" id="98403.A0A151GKE6"/>
<dbReference type="SMART" id="SM00384">
    <property type="entry name" value="AT_hook"/>
    <property type="match status" value="2"/>
</dbReference>
<keyword evidence="6 9" id="KW-0234">DNA repair</keyword>
<evidence type="ECO:0000313" key="12">
    <source>
        <dbReference type="Proteomes" id="UP000076580"/>
    </source>
</evidence>
<evidence type="ECO:0000256" key="8">
    <source>
        <dbReference type="ARBA" id="ARBA00029496"/>
    </source>
</evidence>
<feature type="compositionally biased region" description="Basic residues" evidence="10">
    <location>
        <begin position="103"/>
        <end position="113"/>
    </location>
</feature>
<feature type="compositionally biased region" description="Low complexity" evidence="10">
    <location>
        <begin position="339"/>
        <end position="349"/>
    </location>
</feature>
<protein>
    <recommendedName>
        <fullName evidence="8 9">Structure-specific endonuclease subunit SLX4</fullName>
    </recommendedName>
</protein>
<accession>A0A151GKE6</accession>
<dbReference type="EMBL" id="LAYC01000002">
    <property type="protein sequence ID" value="KYK57482.1"/>
    <property type="molecule type" value="Genomic_DNA"/>
</dbReference>
<evidence type="ECO:0000256" key="10">
    <source>
        <dbReference type="SAM" id="MobiDB-lite"/>
    </source>
</evidence>
<sequence>MLSPDVFLSPPSRRPPLIPISSSPDLPSVQDLASNRPNRPQLLLRGKSVAVPDHVSPATPSAGSLWRSSYAPEVAKPSLRRVLDTAMGDADEPIVIDATPKRPISKRLLKRKKAPEQPTTEISRSSAGPWPTVGEGWKHFKSPRKEAEETRPEVDLATDDHAGKESHSTGDGEATSQFFESRPATAAKVAKVAKTAKTARPTTTKPVAVEPLQLEPAMSRRADWTPPTNKVPLILHSNSPGPEDGPCSQNRSAELFENLVGAYKCNDEARPEVVAMSDEASGFLKKRKRIELVPIEPAMEECPKALASPAKQKAAKKKARTITGLATAAYRPPSQAAAVVESEQQSSKVVDTDTGKRKGRKRASKASKKKPAPPKPILLSPESALRQVAGQEFLFGTSSQLARDQSPSQLRKFQTNSRQRNQLDCITLESPVNSDAIEPSEHRQSLWDAAARDADGDLFDAEMRNFADGSQRLPVPEDEDPFGYVQGTEETIGLPHLPAEKDGRDDDSFANLSDILPTAQSKAVDVVDDGRADDSFVNLSDILRAAPSKAVCVVDDDSFAHLSDILSAAPSKAVRVVDDDRVDDSFVNLSDILPATPSKAVDVVDDDSYFSVGNLAAGTLRYDGCANVVGERQRAHVPQEGEEEKLGAEAAAAAAEQAELEATTVLAGPRPSYEQLSDAQLAKQVARYGFKPIKKRTAMIALLQQCWQGAPRTTLGSRAASTSTANPAKRGAASAPAPAATTPEKRRRGRPRKTSASDGAAQEPPPSAQPTASPKRPRGRPKKEADAPWTPQRTLRCPKAAAVVMEIPDSEAESGSDGNSSPEAIFSPAAVDLALSVEDDTETSLATSPTDQQRILFSHIAKAVTTAPRTTDPANPSWHEKILLYDPIVLEDLTAWLNSGQLTRVGYDGEARVGEVKRWCESKSICCLWRVNLRGRERKRY</sequence>
<dbReference type="Proteomes" id="UP000076580">
    <property type="component" value="Chromosome 02"/>
</dbReference>